<keyword evidence="1" id="KW-0175">Coiled coil</keyword>
<accession>A0A8S5SJP5</accession>
<proteinExistence type="predicted"/>
<reference evidence="2" key="1">
    <citation type="journal article" date="2021" name="Proc. Natl. Acad. Sci. U.S.A.">
        <title>A Catalog of Tens of Thousands of Viruses from Human Metagenomes Reveals Hidden Associations with Chronic Diseases.</title>
        <authorList>
            <person name="Tisza M.J."/>
            <person name="Buck C.B."/>
        </authorList>
    </citation>
    <scope>NUCLEOTIDE SEQUENCE</scope>
    <source>
        <strain evidence="2">Ctr0I1</strain>
    </source>
</reference>
<feature type="coiled-coil region" evidence="1">
    <location>
        <begin position="26"/>
        <end position="53"/>
    </location>
</feature>
<organism evidence="2">
    <name type="scientific">Siphoviridae sp. ctr0I1</name>
    <dbReference type="NCBI Taxonomy" id="2827952"/>
    <lineage>
        <taxon>Viruses</taxon>
        <taxon>Duplodnaviria</taxon>
        <taxon>Heunggongvirae</taxon>
        <taxon>Uroviricota</taxon>
        <taxon>Caudoviricetes</taxon>
    </lineage>
</organism>
<name>A0A8S5SJP5_9CAUD</name>
<sequence length="172" mass="19746">MAKVELQIKGREALQKRLNEKRQYVINTLNTRLAQLAEEAVTYSKNNKGYKDRTANLKNSISFALYFDGELLTSKVSEDYNPTYKDEKGKVHDNPFSMDNVMQFRGNALSEYAQKEGVVAPKGYSLVIVAGMNYGKYVEDKGYNVLHLTKYFLRDEMKKVFEEVAEMIKSDS</sequence>
<protein>
    <submittedName>
        <fullName evidence="2">Uncharacterized protein</fullName>
    </submittedName>
</protein>
<evidence type="ECO:0000256" key="1">
    <source>
        <dbReference type="SAM" id="Coils"/>
    </source>
</evidence>
<evidence type="ECO:0000313" key="2">
    <source>
        <dbReference type="EMBL" id="DAF50887.1"/>
    </source>
</evidence>
<dbReference type="EMBL" id="BK032605">
    <property type="protein sequence ID" value="DAF50887.1"/>
    <property type="molecule type" value="Genomic_DNA"/>
</dbReference>